<gene>
    <name evidence="2" type="ORF">TIFTF001_037606</name>
    <name evidence="3" type="ORF">TIFTF001_037608</name>
</gene>
<evidence type="ECO:0000313" key="4">
    <source>
        <dbReference type="Proteomes" id="UP001187192"/>
    </source>
</evidence>
<feature type="region of interest" description="Disordered" evidence="1">
    <location>
        <begin position="1"/>
        <end position="70"/>
    </location>
</feature>
<keyword evidence="4" id="KW-1185">Reference proteome</keyword>
<proteinExistence type="predicted"/>
<evidence type="ECO:0000256" key="1">
    <source>
        <dbReference type="SAM" id="MobiDB-lite"/>
    </source>
</evidence>
<organism evidence="3 4">
    <name type="scientific">Ficus carica</name>
    <name type="common">Common fig</name>
    <dbReference type="NCBI Taxonomy" id="3494"/>
    <lineage>
        <taxon>Eukaryota</taxon>
        <taxon>Viridiplantae</taxon>
        <taxon>Streptophyta</taxon>
        <taxon>Embryophyta</taxon>
        <taxon>Tracheophyta</taxon>
        <taxon>Spermatophyta</taxon>
        <taxon>Magnoliopsida</taxon>
        <taxon>eudicotyledons</taxon>
        <taxon>Gunneridae</taxon>
        <taxon>Pentapetalae</taxon>
        <taxon>rosids</taxon>
        <taxon>fabids</taxon>
        <taxon>Rosales</taxon>
        <taxon>Moraceae</taxon>
        <taxon>Ficeae</taxon>
        <taxon>Ficus</taxon>
    </lineage>
</organism>
<evidence type="ECO:0000313" key="3">
    <source>
        <dbReference type="EMBL" id="GMN68553.1"/>
    </source>
</evidence>
<name>A0AA88J956_FICCA</name>
<dbReference type="Proteomes" id="UP001187192">
    <property type="component" value="Unassembled WGS sequence"/>
</dbReference>
<dbReference type="AlphaFoldDB" id="A0AA88J956"/>
<sequence>MAFNESFKGKAPMVDSGDGSAEQRRNAKGKAPMVDLEDDQRQNTKGKAPVVNPDDAMNVDKRKSPLISENPVPLFDSGMLGSSTLLQHGSSHQVQFSSSLSPIALRLSRDNYALW</sequence>
<comment type="caution">
    <text evidence="3">The sequence shown here is derived from an EMBL/GenBank/DDBJ whole genome shotgun (WGS) entry which is preliminary data.</text>
</comment>
<dbReference type="EMBL" id="BTGU01000640">
    <property type="protein sequence ID" value="GMN68550.1"/>
    <property type="molecule type" value="Genomic_DNA"/>
</dbReference>
<reference evidence="3" key="1">
    <citation type="submission" date="2023-07" db="EMBL/GenBank/DDBJ databases">
        <title>draft genome sequence of fig (Ficus carica).</title>
        <authorList>
            <person name="Takahashi T."/>
            <person name="Nishimura K."/>
        </authorList>
    </citation>
    <scope>NUCLEOTIDE SEQUENCE</scope>
</reference>
<dbReference type="EMBL" id="BTGU01000641">
    <property type="protein sequence ID" value="GMN68553.1"/>
    <property type="molecule type" value="Genomic_DNA"/>
</dbReference>
<accession>A0AA88J956</accession>
<evidence type="ECO:0000313" key="2">
    <source>
        <dbReference type="EMBL" id="GMN68550.1"/>
    </source>
</evidence>
<protein>
    <submittedName>
        <fullName evidence="3">Uncharacterized protein</fullName>
    </submittedName>
</protein>